<evidence type="ECO:0000256" key="5">
    <source>
        <dbReference type="ARBA" id="ARBA00023163"/>
    </source>
</evidence>
<feature type="compositionally biased region" description="Basic and acidic residues" evidence="8">
    <location>
        <begin position="159"/>
        <end position="170"/>
    </location>
</feature>
<feature type="domain" description="RING-type" evidence="9">
    <location>
        <begin position="270"/>
        <end position="317"/>
    </location>
</feature>
<dbReference type="InterPro" id="IPR001841">
    <property type="entry name" value="Znf_RING"/>
</dbReference>
<feature type="compositionally biased region" description="Basic and acidic residues" evidence="8">
    <location>
        <begin position="118"/>
        <end position="128"/>
    </location>
</feature>
<dbReference type="PANTHER" id="PTHR12549">
    <property type="entry name" value="JMJC DOMAIN-CONTAINING HISTONE DEMETHYLATION PROTEIN"/>
    <property type="match status" value="1"/>
</dbReference>
<protein>
    <submittedName>
        <fullName evidence="11">Lysine-specific demethylase JMJ25-like</fullName>
    </submittedName>
</protein>
<keyword evidence="12" id="KW-1185">Reference proteome</keyword>
<feature type="region of interest" description="Disordered" evidence="8">
    <location>
        <begin position="193"/>
        <end position="249"/>
    </location>
</feature>
<evidence type="ECO:0000256" key="3">
    <source>
        <dbReference type="ARBA" id="ARBA00022723"/>
    </source>
</evidence>
<dbReference type="InterPro" id="IPR003347">
    <property type="entry name" value="JmjC_dom"/>
</dbReference>
<dbReference type="EMBL" id="JBEAFC010000007">
    <property type="protein sequence ID" value="KAL1549000.1"/>
    <property type="molecule type" value="Genomic_DNA"/>
</dbReference>
<sequence>MESGEVKVEAQVLMSKDEAILVEINGGIDALKEEKLLTENLNVRKRGRLGENHDEDINQGCGESNDLVMTIAGSERQMITYMRRGRVKRETGQEDVDMKENLCDVRDNKNGGAVSAVEEGKVDEDKKNCVSSSSYAECSRRKKLEEGDNIDEKEEENESEKGKSKVEAEGRCLGVRQSRIRAMEKKKTVLNVTDDKDDGLSNRGKKGIHKNMNNNGTSLAQMEDEKTKPRRSMRCKGKGKGEGEELNESVPKARVGRKMDDNGFLESTMCHQCQRNDKGEIVRCTKCKTKRYCLHCIRTWYPDMPAEAFAEACPVCQLNCNCKSCLRMEVPVETAAMIKEKSNFSVGNEQKVQYSKYMIKVLLPFIEQINKEQMIERELEAKIQGLSASDTKIIETAMDADERIYCDNCRTSIVDYHRSCPRCSYDLCLTCCQELRDGHLQGGEKGPSFKYVDYGFDYLHGGEKSVQALTMEDKLDDNPCSPSQWKLEENDVILCPPKTKGGCGEEILVLNCLLHDDYVSKLLMEAKKIFDEHKIEYAPECLERSCSCSKFLNGDDFMTQKICKAASREDSSDNNLYTPSAVDIEHGDLKHFQWHWSKGEPVIVSNVLETTLGLSWEPMVMWRAFRQIKNLDHDTLLDVTAITCLDWCEVDVNVRKFFNGYSDAYKSQFDDKRWPQMLKLKDWPPSTLFEKLLPRHGFEFINCLPFKEYTHPQDGHLNLVTKLPSQSIKPDMGPKTYIAYGFSEELGRGDSVTKLHCDMSDAVNVLTHIKGVSIEPMDLEKIKEAKAKHAAQDQMEIFGVVQMEIDEEIMKALKESDLVNMNNDDLDVELGVSNIVENGIKDEKEKNPKKVLETKVLNADNGCEENKYKQECEEKEFLTKDHHVVRQVHMDVNNQTQLCGGKVDVGLNMCSGSLDDAESGALWDIFRKQDVPKLEEYLKRHFYEFRHIYGNLLPEVIHPIHDQSIYLTTEHKKRLKQEYGIEPWTFIQRLGDAVIIPAGCPHQVRNLKSCTKVALDFVSPENIPSCFQLTEEFRLLPLNHRAKEDKLEVKKMLIHAMRSAVNDVNRVESSQPVKEVKSSCIGNSRPKARNSFSLHV</sequence>
<dbReference type="Pfam" id="PF02373">
    <property type="entry name" value="JmjC"/>
    <property type="match status" value="1"/>
</dbReference>
<evidence type="ECO:0000256" key="6">
    <source>
        <dbReference type="ARBA" id="ARBA00023242"/>
    </source>
</evidence>
<keyword evidence="4" id="KW-0805">Transcription regulation</keyword>
<dbReference type="SMART" id="SM00558">
    <property type="entry name" value="JmjC"/>
    <property type="match status" value="1"/>
</dbReference>
<dbReference type="GO" id="GO:0008270">
    <property type="term" value="F:zinc ion binding"/>
    <property type="evidence" value="ECO:0007669"/>
    <property type="project" value="UniProtKB-KW"/>
</dbReference>
<keyword evidence="6" id="KW-0539">Nucleus</keyword>
<feature type="compositionally biased region" description="Basic residues" evidence="8">
    <location>
        <begin position="228"/>
        <end position="238"/>
    </location>
</feature>
<keyword evidence="7" id="KW-0862">Zinc</keyword>
<dbReference type="Proteomes" id="UP001567538">
    <property type="component" value="Unassembled WGS sequence"/>
</dbReference>
<accession>A0ABD1GXX0</accession>
<dbReference type="PROSITE" id="PS51184">
    <property type="entry name" value="JMJC"/>
    <property type="match status" value="1"/>
</dbReference>
<evidence type="ECO:0000256" key="1">
    <source>
        <dbReference type="ARBA" id="ARBA00004123"/>
    </source>
</evidence>
<evidence type="ECO:0000313" key="11">
    <source>
        <dbReference type="EMBL" id="KAL1549000.1"/>
    </source>
</evidence>
<reference evidence="11 12" key="1">
    <citation type="submission" date="2024-06" db="EMBL/GenBank/DDBJ databases">
        <title>A chromosome level genome sequence of Diviner's sage (Salvia divinorum).</title>
        <authorList>
            <person name="Ford S.A."/>
            <person name="Ro D.-K."/>
            <person name="Ness R.W."/>
            <person name="Phillips M.A."/>
        </authorList>
    </citation>
    <scope>NUCLEOTIDE SEQUENCE [LARGE SCALE GENOMIC DNA]</scope>
    <source>
        <strain evidence="11">SAF-2024a</strain>
        <tissue evidence="11">Leaf</tissue>
    </source>
</reference>
<keyword evidence="7" id="KW-0863">Zinc-finger</keyword>
<dbReference type="InterPro" id="IPR018866">
    <property type="entry name" value="Znf-4CXXC_R1"/>
</dbReference>
<evidence type="ECO:0000256" key="4">
    <source>
        <dbReference type="ARBA" id="ARBA00023015"/>
    </source>
</evidence>
<dbReference type="Pfam" id="PF10497">
    <property type="entry name" value="zf-4CXXC_R1"/>
    <property type="match status" value="1"/>
</dbReference>
<evidence type="ECO:0000256" key="8">
    <source>
        <dbReference type="SAM" id="MobiDB-lite"/>
    </source>
</evidence>
<feature type="domain" description="JmjC" evidence="10">
    <location>
        <begin position="712"/>
        <end position="1034"/>
    </location>
</feature>
<dbReference type="SUPFAM" id="SSF51197">
    <property type="entry name" value="Clavaminate synthase-like"/>
    <property type="match status" value="1"/>
</dbReference>
<name>A0ABD1GXX0_SALDI</name>
<proteinExistence type="inferred from homology"/>
<dbReference type="PROSITE" id="PS50089">
    <property type="entry name" value="ZF_RING_2"/>
    <property type="match status" value="1"/>
</dbReference>
<keyword evidence="5" id="KW-0804">Transcription</keyword>
<dbReference type="GO" id="GO:0005634">
    <property type="term" value="C:nucleus"/>
    <property type="evidence" value="ECO:0007669"/>
    <property type="project" value="UniProtKB-SubCell"/>
</dbReference>
<dbReference type="AlphaFoldDB" id="A0ABD1GXX0"/>
<feature type="region of interest" description="Disordered" evidence="8">
    <location>
        <begin position="117"/>
        <end position="170"/>
    </location>
</feature>
<dbReference type="PANTHER" id="PTHR12549:SF11">
    <property type="entry name" value="LYSINE-SPECIFIC DEMETHYLASE JMJ25"/>
    <property type="match status" value="1"/>
</dbReference>
<comment type="caution">
    <text evidence="11">The sequence shown here is derived from an EMBL/GenBank/DDBJ whole genome shotgun (WGS) entry which is preliminary data.</text>
</comment>
<comment type="similarity">
    <text evidence="2">Belongs to the JARID1 histone demethylase family.</text>
</comment>
<dbReference type="InterPro" id="IPR045109">
    <property type="entry name" value="LSDs-like"/>
</dbReference>
<keyword evidence="3" id="KW-0479">Metal-binding</keyword>
<organism evidence="11 12">
    <name type="scientific">Salvia divinorum</name>
    <name type="common">Maria pastora</name>
    <name type="synonym">Diviner's sage</name>
    <dbReference type="NCBI Taxonomy" id="28513"/>
    <lineage>
        <taxon>Eukaryota</taxon>
        <taxon>Viridiplantae</taxon>
        <taxon>Streptophyta</taxon>
        <taxon>Embryophyta</taxon>
        <taxon>Tracheophyta</taxon>
        <taxon>Spermatophyta</taxon>
        <taxon>Magnoliopsida</taxon>
        <taxon>eudicotyledons</taxon>
        <taxon>Gunneridae</taxon>
        <taxon>Pentapetalae</taxon>
        <taxon>asterids</taxon>
        <taxon>lamiids</taxon>
        <taxon>Lamiales</taxon>
        <taxon>Lamiaceae</taxon>
        <taxon>Nepetoideae</taxon>
        <taxon>Mentheae</taxon>
        <taxon>Salviinae</taxon>
        <taxon>Salvia</taxon>
        <taxon>Salvia subgen. Calosphace</taxon>
    </lineage>
</organism>
<feature type="compositionally biased region" description="Acidic residues" evidence="8">
    <location>
        <begin position="147"/>
        <end position="158"/>
    </location>
</feature>
<feature type="compositionally biased region" description="Polar residues" evidence="8">
    <location>
        <begin position="211"/>
        <end position="220"/>
    </location>
</feature>
<evidence type="ECO:0000259" key="10">
    <source>
        <dbReference type="PROSITE" id="PS51184"/>
    </source>
</evidence>
<evidence type="ECO:0000259" key="9">
    <source>
        <dbReference type="PROSITE" id="PS50089"/>
    </source>
</evidence>
<evidence type="ECO:0000313" key="12">
    <source>
        <dbReference type="Proteomes" id="UP001567538"/>
    </source>
</evidence>
<evidence type="ECO:0000256" key="2">
    <source>
        <dbReference type="ARBA" id="ARBA00006801"/>
    </source>
</evidence>
<evidence type="ECO:0000256" key="7">
    <source>
        <dbReference type="PROSITE-ProRule" id="PRU00175"/>
    </source>
</evidence>
<comment type="subcellular location">
    <subcellularLocation>
        <location evidence="1">Nucleus</location>
    </subcellularLocation>
</comment>
<gene>
    <name evidence="11" type="ORF">AAHA92_17158</name>
</gene>
<dbReference type="Gene3D" id="2.60.120.650">
    <property type="entry name" value="Cupin"/>
    <property type="match status" value="1"/>
</dbReference>